<evidence type="ECO:0000313" key="3">
    <source>
        <dbReference type="WBParaSite" id="HPBE_0002446501-mRNA-1"/>
    </source>
</evidence>
<sequence length="126" mass="14146">MMVYERYGAVSIDSEESPSTSFAHQPQLQRSVSVGEQGLDNMASSFDETSSSFDEYPSPAVVLEADELTEESKLTYAYNLAINYGLSAPTLETLNDLLRLWTGREHYKNVWNLVLLLLRYEVKGGV</sequence>
<dbReference type="AlphaFoldDB" id="A0A183GP45"/>
<evidence type="ECO:0000313" key="2">
    <source>
        <dbReference type="Proteomes" id="UP000050761"/>
    </source>
</evidence>
<dbReference type="Proteomes" id="UP000050761">
    <property type="component" value="Unassembled WGS sequence"/>
</dbReference>
<accession>A0A183GP45</accession>
<evidence type="ECO:0000313" key="1">
    <source>
        <dbReference type="EMBL" id="VDP45201.1"/>
    </source>
</evidence>
<gene>
    <name evidence="1" type="ORF">HPBE_LOCUS24464</name>
</gene>
<name>A0A183GP45_HELPZ</name>
<dbReference type="WBParaSite" id="HPBE_0002446501-mRNA-1">
    <property type="protein sequence ID" value="HPBE_0002446501-mRNA-1"/>
    <property type="gene ID" value="HPBE_0002446501"/>
</dbReference>
<dbReference type="OrthoDB" id="5900432at2759"/>
<keyword evidence="2" id="KW-1185">Reference proteome</keyword>
<reference evidence="1 2" key="1">
    <citation type="submission" date="2018-11" db="EMBL/GenBank/DDBJ databases">
        <authorList>
            <consortium name="Pathogen Informatics"/>
        </authorList>
    </citation>
    <scope>NUCLEOTIDE SEQUENCE [LARGE SCALE GENOMIC DNA]</scope>
</reference>
<protein>
    <submittedName>
        <fullName evidence="3">Dimer_Tnp_hAT domain-containing protein</fullName>
    </submittedName>
</protein>
<organism evidence="2 3">
    <name type="scientific">Heligmosomoides polygyrus</name>
    <name type="common">Parasitic roundworm</name>
    <dbReference type="NCBI Taxonomy" id="6339"/>
    <lineage>
        <taxon>Eukaryota</taxon>
        <taxon>Metazoa</taxon>
        <taxon>Ecdysozoa</taxon>
        <taxon>Nematoda</taxon>
        <taxon>Chromadorea</taxon>
        <taxon>Rhabditida</taxon>
        <taxon>Rhabditina</taxon>
        <taxon>Rhabditomorpha</taxon>
        <taxon>Strongyloidea</taxon>
        <taxon>Heligmosomidae</taxon>
        <taxon>Heligmosomoides</taxon>
    </lineage>
</organism>
<accession>A0A3P8DN43</accession>
<proteinExistence type="predicted"/>
<reference evidence="3" key="2">
    <citation type="submission" date="2019-09" db="UniProtKB">
        <authorList>
            <consortium name="WormBaseParasite"/>
        </authorList>
    </citation>
    <scope>IDENTIFICATION</scope>
</reference>
<dbReference type="EMBL" id="UZAH01036386">
    <property type="protein sequence ID" value="VDP45201.1"/>
    <property type="molecule type" value="Genomic_DNA"/>
</dbReference>